<dbReference type="PANTHER" id="PTHR14202:SF0">
    <property type="entry name" value="RNA-BINDING PROTEIN RO60"/>
    <property type="match status" value="1"/>
</dbReference>
<dbReference type="InterPro" id="IPR040322">
    <property type="entry name" value="TROVE2"/>
</dbReference>
<comment type="caution">
    <text evidence="8">The sequence shown here is derived from an EMBL/GenBank/DDBJ whole genome shotgun (WGS) entry which is preliminary data.</text>
</comment>
<dbReference type="GO" id="GO:0046872">
    <property type="term" value="F:metal ion binding"/>
    <property type="evidence" value="ECO:0007669"/>
    <property type="project" value="UniProtKB-KW"/>
</dbReference>
<evidence type="ECO:0000256" key="4">
    <source>
        <dbReference type="ARBA" id="ARBA00022723"/>
    </source>
</evidence>
<evidence type="ECO:0000256" key="3">
    <source>
        <dbReference type="ARBA" id="ARBA00022490"/>
    </source>
</evidence>
<sequence length="563" mass="64369">MAASKLTNEDKLKRLIYLGNVDPKYISGGPDKYIPVTKAKQELLDEFVKNSANDLLRIILSASEDKLIPHRATLYNILACAMANEGISEKSKPEISATVLKICRSDKEFFDFIMYVTSLRTDKCKLPPTAAKTVRKYYTNKSAQDLVNSYTKYNSYHSWSHKDLIKLGHVKSDTPLKNIVINYILFKKNTEQEGDSEAKKLLDILKKSETLRSTKDHKVAVPIIAELKATINQVEPTLRKSAEVWNAVLPNMSLPEVLQVLPKLYKLGFLKKDTPTQAQINETLTNVEKVKASGVHPIEVFIAMKNFEKRWQKKLLLPIVVINYYFRPLDPKLLDHLVREKKLTEEEIKKLRTPNEAKCPVVINHLQKCMYISCNNVQSFGKRYMVTIDVTDKMDTPCLHNKNITSLEAAVAFAMCLMRVEKDVTVAVYKEKEVSIVHLDKKGQFYEHVQKLRESKSNYLVPVSAIEWASTQKKHIDIFFNFIHHKEYYTSIPKDVREKISRPSEALQKYRKKFNLQNTKLVTFCMSSPHVTFADGSPNMLDVAGLDLGVARAVEAFCRGNFS</sequence>
<gene>
    <name evidence="8" type="ORF">NQ318_016192</name>
</gene>
<evidence type="ECO:0000256" key="6">
    <source>
        <dbReference type="ARBA" id="ARBA00023274"/>
    </source>
</evidence>
<dbReference type="SUPFAM" id="SSF53300">
    <property type="entry name" value="vWA-like"/>
    <property type="match status" value="1"/>
</dbReference>
<dbReference type="GO" id="GO:0003723">
    <property type="term" value="F:RNA binding"/>
    <property type="evidence" value="ECO:0007669"/>
    <property type="project" value="UniProtKB-KW"/>
</dbReference>
<keyword evidence="4" id="KW-0479">Metal-binding</keyword>
<comment type="similarity">
    <text evidence="2">Belongs to the Ro 60 kDa family.</text>
</comment>
<feature type="domain" description="TROVE" evidence="7">
    <location>
        <begin position="1"/>
        <end position="382"/>
    </location>
</feature>
<organism evidence="8 9">
    <name type="scientific">Aromia moschata</name>
    <dbReference type="NCBI Taxonomy" id="1265417"/>
    <lineage>
        <taxon>Eukaryota</taxon>
        <taxon>Metazoa</taxon>
        <taxon>Ecdysozoa</taxon>
        <taxon>Arthropoda</taxon>
        <taxon>Hexapoda</taxon>
        <taxon>Insecta</taxon>
        <taxon>Pterygota</taxon>
        <taxon>Neoptera</taxon>
        <taxon>Endopterygota</taxon>
        <taxon>Coleoptera</taxon>
        <taxon>Polyphaga</taxon>
        <taxon>Cucujiformia</taxon>
        <taxon>Chrysomeloidea</taxon>
        <taxon>Cerambycidae</taxon>
        <taxon>Cerambycinae</taxon>
        <taxon>Callichromatini</taxon>
        <taxon>Aromia</taxon>
    </lineage>
</organism>
<dbReference type="PANTHER" id="PTHR14202">
    <property type="entry name" value="60 KDA RIBONUCLEOPROTEIN SSA/RO"/>
    <property type="match status" value="1"/>
</dbReference>
<evidence type="ECO:0000259" key="7">
    <source>
        <dbReference type="PROSITE" id="PS50988"/>
    </source>
</evidence>
<evidence type="ECO:0000313" key="9">
    <source>
        <dbReference type="Proteomes" id="UP001162162"/>
    </source>
</evidence>
<keyword evidence="6" id="KW-0687">Ribonucleoprotein</keyword>
<dbReference type="EMBL" id="JAPWTK010000115">
    <property type="protein sequence ID" value="KAJ8949561.1"/>
    <property type="molecule type" value="Genomic_DNA"/>
</dbReference>
<dbReference type="AlphaFoldDB" id="A0AAV8YD12"/>
<keyword evidence="3" id="KW-0963">Cytoplasm</keyword>
<evidence type="ECO:0000313" key="8">
    <source>
        <dbReference type="EMBL" id="KAJ8949561.1"/>
    </source>
</evidence>
<protein>
    <recommendedName>
        <fullName evidence="7">TROVE domain-containing protein</fullName>
    </recommendedName>
</protein>
<dbReference type="InterPro" id="IPR008858">
    <property type="entry name" value="TROVE_dom"/>
</dbReference>
<dbReference type="InterPro" id="IPR037214">
    <property type="entry name" value="TROVE_dom_sf"/>
</dbReference>
<dbReference type="InterPro" id="IPR036465">
    <property type="entry name" value="vWFA_dom_sf"/>
</dbReference>
<keyword evidence="9" id="KW-1185">Reference proteome</keyword>
<accession>A0AAV8YD12</accession>
<reference evidence="8" key="1">
    <citation type="journal article" date="2023" name="Insect Mol. Biol.">
        <title>Genome sequencing provides insights into the evolution of gene families encoding plant cell wall-degrading enzymes in longhorned beetles.</title>
        <authorList>
            <person name="Shin N.R."/>
            <person name="Okamura Y."/>
            <person name="Kirsch R."/>
            <person name="Pauchet Y."/>
        </authorList>
    </citation>
    <scope>NUCLEOTIDE SEQUENCE</scope>
    <source>
        <strain evidence="8">AMC_N1</strain>
    </source>
</reference>
<proteinExistence type="inferred from homology"/>
<evidence type="ECO:0000256" key="1">
    <source>
        <dbReference type="ARBA" id="ARBA00004496"/>
    </source>
</evidence>
<dbReference type="GO" id="GO:0005737">
    <property type="term" value="C:cytoplasm"/>
    <property type="evidence" value="ECO:0007669"/>
    <property type="project" value="UniProtKB-SubCell"/>
</dbReference>
<evidence type="ECO:0000256" key="5">
    <source>
        <dbReference type="ARBA" id="ARBA00022884"/>
    </source>
</evidence>
<dbReference type="Gene3D" id="3.40.50.410">
    <property type="entry name" value="von Willebrand factor, type A domain"/>
    <property type="match status" value="1"/>
</dbReference>
<name>A0AAV8YD12_9CUCU</name>
<dbReference type="PROSITE" id="PS50988">
    <property type="entry name" value="TROVE"/>
    <property type="match status" value="1"/>
</dbReference>
<dbReference type="InterPro" id="IPR056800">
    <property type="entry name" value="vWA_Ro60"/>
</dbReference>
<dbReference type="Proteomes" id="UP001162162">
    <property type="component" value="Unassembled WGS sequence"/>
</dbReference>
<dbReference type="GO" id="GO:1990904">
    <property type="term" value="C:ribonucleoprotein complex"/>
    <property type="evidence" value="ECO:0007669"/>
    <property type="project" value="UniProtKB-KW"/>
</dbReference>
<dbReference type="Pfam" id="PF25045">
    <property type="entry name" value="vWA_Ro60"/>
    <property type="match status" value="1"/>
</dbReference>
<dbReference type="SUPFAM" id="SSF140864">
    <property type="entry name" value="TROVE domain-like"/>
    <property type="match status" value="1"/>
</dbReference>
<keyword evidence="5" id="KW-0694">RNA-binding</keyword>
<dbReference type="Pfam" id="PF05731">
    <property type="entry name" value="TROVE"/>
    <property type="match status" value="2"/>
</dbReference>
<comment type="subcellular location">
    <subcellularLocation>
        <location evidence="1">Cytoplasm</location>
    </subcellularLocation>
</comment>
<evidence type="ECO:0000256" key="2">
    <source>
        <dbReference type="ARBA" id="ARBA00007814"/>
    </source>
</evidence>